<evidence type="ECO:0000313" key="5">
    <source>
        <dbReference type="EMBL" id="TFI58992.1"/>
    </source>
</evidence>
<dbReference type="GO" id="GO:0003700">
    <property type="term" value="F:DNA-binding transcription factor activity"/>
    <property type="evidence" value="ECO:0007669"/>
    <property type="project" value="TreeGrafter"/>
</dbReference>
<dbReference type="InterPro" id="IPR046335">
    <property type="entry name" value="LacI/GalR-like_sensor"/>
</dbReference>
<evidence type="ECO:0000259" key="4">
    <source>
        <dbReference type="PROSITE" id="PS50932"/>
    </source>
</evidence>
<evidence type="ECO:0000256" key="3">
    <source>
        <dbReference type="ARBA" id="ARBA00023163"/>
    </source>
</evidence>
<dbReference type="Gene3D" id="3.40.50.2300">
    <property type="match status" value="2"/>
</dbReference>
<keyword evidence="6" id="KW-1185">Reference proteome</keyword>
<dbReference type="CDD" id="cd01392">
    <property type="entry name" value="HTH_LacI"/>
    <property type="match status" value="1"/>
</dbReference>
<dbReference type="GO" id="GO:0000976">
    <property type="term" value="F:transcription cis-regulatory region binding"/>
    <property type="evidence" value="ECO:0007669"/>
    <property type="project" value="TreeGrafter"/>
</dbReference>
<organism evidence="5 6">
    <name type="scientific">Sphingomonas parva</name>
    <dbReference type="NCBI Taxonomy" id="2555898"/>
    <lineage>
        <taxon>Bacteria</taxon>
        <taxon>Pseudomonadati</taxon>
        <taxon>Pseudomonadota</taxon>
        <taxon>Alphaproteobacteria</taxon>
        <taxon>Sphingomonadales</taxon>
        <taxon>Sphingomonadaceae</taxon>
        <taxon>Sphingomonas</taxon>
    </lineage>
</organism>
<dbReference type="OrthoDB" id="7185860at2"/>
<reference evidence="5 6" key="1">
    <citation type="submission" date="2019-03" db="EMBL/GenBank/DDBJ databases">
        <title>Genome sequence of Sphingomonas sp. 17J27-24.</title>
        <authorList>
            <person name="Kim M."/>
            <person name="Maeng S."/>
            <person name="Sathiyaraj S."/>
        </authorList>
    </citation>
    <scope>NUCLEOTIDE SEQUENCE [LARGE SCALE GENOMIC DNA]</scope>
    <source>
        <strain evidence="5 6">17J27-24</strain>
    </source>
</reference>
<dbReference type="Pfam" id="PF13377">
    <property type="entry name" value="Peripla_BP_3"/>
    <property type="match status" value="1"/>
</dbReference>
<protein>
    <submittedName>
        <fullName evidence="5">LacI family DNA-binding transcriptional regulator</fullName>
    </submittedName>
</protein>
<dbReference type="PANTHER" id="PTHR30146:SF153">
    <property type="entry name" value="LACTOSE OPERON REPRESSOR"/>
    <property type="match status" value="1"/>
</dbReference>
<evidence type="ECO:0000256" key="1">
    <source>
        <dbReference type="ARBA" id="ARBA00023015"/>
    </source>
</evidence>
<dbReference type="Proteomes" id="UP000298213">
    <property type="component" value="Unassembled WGS sequence"/>
</dbReference>
<dbReference type="CDD" id="cd01545">
    <property type="entry name" value="PBP1_SalR"/>
    <property type="match status" value="1"/>
</dbReference>
<dbReference type="Pfam" id="PF00356">
    <property type="entry name" value="LacI"/>
    <property type="match status" value="1"/>
</dbReference>
<keyword evidence="3" id="KW-0804">Transcription</keyword>
<dbReference type="PANTHER" id="PTHR30146">
    <property type="entry name" value="LACI-RELATED TRANSCRIPTIONAL REPRESSOR"/>
    <property type="match status" value="1"/>
</dbReference>
<dbReference type="PROSITE" id="PS00356">
    <property type="entry name" value="HTH_LACI_1"/>
    <property type="match status" value="1"/>
</dbReference>
<keyword evidence="2 5" id="KW-0238">DNA-binding</keyword>
<sequence>MMARTTIDDVAARAGVSIKTVSRVLNDEPGVRSETRGRVREAISALSYRPSLPARSLAGRRSNLLGLVYANPSANYVFDVQSGAMARCRDAHLRLFIQSCNDRGDETVEDVLAMVDQTHVDGLVVTPPLSSDAELIAALEERRVPFVRLAPDVVGTRSPAVVMDDEEAAREMTEHLLALGHKRIGFVEGHPDHPSSRLRRSGFEAALALAGLDEDQPVEQGHNDVASGLKAGRRLLTRVDRPTAIFASNDDMAAGVIQAARELGLDVPRQLSVAGFDDSQIASIVWPALTTIRQPTYDMAFAAAGLLIDLVRGRQVPAVTRLDHQLVLRNSTGEAP</sequence>
<proteinExistence type="predicted"/>
<gene>
    <name evidence="5" type="ORF">E2493_06995</name>
</gene>
<keyword evidence="1" id="KW-0805">Transcription regulation</keyword>
<feature type="domain" description="HTH lacI-type" evidence="4">
    <location>
        <begin position="5"/>
        <end position="59"/>
    </location>
</feature>
<dbReference type="SUPFAM" id="SSF53822">
    <property type="entry name" value="Periplasmic binding protein-like I"/>
    <property type="match status" value="1"/>
</dbReference>
<dbReference type="Gene3D" id="1.10.260.40">
    <property type="entry name" value="lambda repressor-like DNA-binding domains"/>
    <property type="match status" value="1"/>
</dbReference>
<name>A0A4Y8ZUK4_9SPHN</name>
<evidence type="ECO:0000256" key="2">
    <source>
        <dbReference type="ARBA" id="ARBA00023125"/>
    </source>
</evidence>
<dbReference type="EMBL" id="SPDV01000010">
    <property type="protein sequence ID" value="TFI58992.1"/>
    <property type="molecule type" value="Genomic_DNA"/>
</dbReference>
<dbReference type="PROSITE" id="PS50932">
    <property type="entry name" value="HTH_LACI_2"/>
    <property type="match status" value="1"/>
</dbReference>
<evidence type="ECO:0000313" key="6">
    <source>
        <dbReference type="Proteomes" id="UP000298213"/>
    </source>
</evidence>
<dbReference type="InterPro" id="IPR000843">
    <property type="entry name" value="HTH_LacI"/>
</dbReference>
<dbReference type="InterPro" id="IPR010982">
    <property type="entry name" value="Lambda_DNA-bd_dom_sf"/>
</dbReference>
<dbReference type="InterPro" id="IPR028082">
    <property type="entry name" value="Peripla_BP_I"/>
</dbReference>
<comment type="caution">
    <text evidence="5">The sequence shown here is derived from an EMBL/GenBank/DDBJ whole genome shotgun (WGS) entry which is preliminary data.</text>
</comment>
<dbReference type="PRINTS" id="PR00036">
    <property type="entry name" value="HTHLACI"/>
</dbReference>
<dbReference type="SUPFAM" id="SSF47413">
    <property type="entry name" value="lambda repressor-like DNA-binding domains"/>
    <property type="match status" value="1"/>
</dbReference>
<dbReference type="AlphaFoldDB" id="A0A4Y8ZUK4"/>
<dbReference type="SMART" id="SM00354">
    <property type="entry name" value="HTH_LACI"/>
    <property type="match status" value="1"/>
</dbReference>
<accession>A0A4Y8ZUK4</accession>